<keyword evidence="4" id="KW-0804">Transcription</keyword>
<evidence type="ECO:0000259" key="6">
    <source>
        <dbReference type="Pfam" id="PF08281"/>
    </source>
</evidence>
<evidence type="ECO:0000259" key="5">
    <source>
        <dbReference type="Pfam" id="PF04542"/>
    </source>
</evidence>
<dbReference type="InterPro" id="IPR013325">
    <property type="entry name" value="RNA_pol_sigma_r2"/>
</dbReference>
<dbReference type="Proteomes" id="UP000650081">
    <property type="component" value="Unassembled WGS sequence"/>
</dbReference>
<evidence type="ECO:0000256" key="4">
    <source>
        <dbReference type="ARBA" id="ARBA00023163"/>
    </source>
</evidence>
<name>A0A923T843_9BACT</name>
<feature type="domain" description="RNA polymerase sigma factor 70 region 4 type 2" evidence="6">
    <location>
        <begin position="130"/>
        <end position="177"/>
    </location>
</feature>
<dbReference type="Pfam" id="PF04542">
    <property type="entry name" value="Sigma70_r2"/>
    <property type="match status" value="1"/>
</dbReference>
<comment type="caution">
    <text evidence="7">The sequence shown here is derived from an EMBL/GenBank/DDBJ whole genome shotgun (WGS) entry which is preliminary data.</text>
</comment>
<dbReference type="InterPro" id="IPR039425">
    <property type="entry name" value="RNA_pol_sigma-70-like"/>
</dbReference>
<organism evidence="7 8">
    <name type="scientific">Neolewinella lacunae</name>
    <dbReference type="NCBI Taxonomy" id="1517758"/>
    <lineage>
        <taxon>Bacteria</taxon>
        <taxon>Pseudomonadati</taxon>
        <taxon>Bacteroidota</taxon>
        <taxon>Saprospiria</taxon>
        <taxon>Saprospirales</taxon>
        <taxon>Lewinellaceae</taxon>
        <taxon>Neolewinella</taxon>
    </lineage>
</organism>
<evidence type="ECO:0000313" key="7">
    <source>
        <dbReference type="EMBL" id="MBC6995215.1"/>
    </source>
</evidence>
<proteinExistence type="inferred from homology"/>
<sequence>MQIANPPTTSQADPALVLRIKYHHDQAAFSQLFHRYYGWLCEQAFAYCCCLQRSEEIVLDVFTKLWKRREELQIDTQVKAYLFIAVRNRAFDFLRQQQSRQRLERKLQLESVPVLDSAEDQYIRQEFSAAVEAAVSKLPRQGQLIFRMSRERNLKYREIAEELGISIKTVETHMRRTFIQLRKDLQGWLK</sequence>
<evidence type="ECO:0000256" key="1">
    <source>
        <dbReference type="ARBA" id="ARBA00010641"/>
    </source>
</evidence>
<dbReference type="RefSeq" id="WP_187467262.1">
    <property type="nucleotide sequence ID" value="NZ_JACSIT010000120.1"/>
</dbReference>
<evidence type="ECO:0000256" key="3">
    <source>
        <dbReference type="ARBA" id="ARBA00023082"/>
    </source>
</evidence>
<dbReference type="PANTHER" id="PTHR43133">
    <property type="entry name" value="RNA POLYMERASE ECF-TYPE SIGMA FACTO"/>
    <property type="match status" value="1"/>
</dbReference>
<dbReference type="NCBIfam" id="TIGR02985">
    <property type="entry name" value="Sig70_bacteroi1"/>
    <property type="match status" value="1"/>
</dbReference>
<keyword evidence="3" id="KW-0731">Sigma factor</keyword>
<keyword evidence="2" id="KW-0805">Transcription regulation</keyword>
<dbReference type="PANTHER" id="PTHR43133:SF46">
    <property type="entry name" value="RNA POLYMERASE SIGMA-70 FACTOR ECF SUBFAMILY"/>
    <property type="match status" value="1"/>
</dbReference>
<dbReference type="GO" id="GO:0006352">
    <property type="term" value="P:DNA-templated transcription initiation"/>
    <property type="evidence" value="ECO:0007669"/>
    <property type="project" value="InterPro"/>
</dbReference>
<dbReference type="Gene3D" id="1.10.10.10">
    <property type="entry name" value="Winged helix-like DNA-binding domain superfamily/Winged helix DNA-binding domain"/>
    <property type="match status" value="1"/>
</dbReference>
<accession>A0A923T843</accession>
<dbReference type="SUPFAM" id="SSF88946">
    <property type="entry name" value="Sigma2 domain of RNA polymerase sigma factors"/>
    <property type="match status" value="1"/>
</dbReference>
<dbReference type="Gene3D" id="1.10.1740.10">
    <property type="match status" value="1"/>
</dbReference>
<feature type="domain" description="RNA polymerase sigma-70 region 2" evidence="5">
    <location>
        <begin position="32"/>
        <end position="99"/>
    </location>
</feature>
<dbReference type="AlphaFoldDB" id="A0A923T843"/>
<dbReference type="GO" id="GO:0003677">
    <property type="term" value="F:DNA binding"/>
    <property type="evidence" value="ECO:0007669"/>
    <property type="project" value="InterPro"/>
</dbReference>
<reference evidence="7" key="1">
    <citation type="submission" date="2020-08" db="EMBL/GenBank/DDBJ databases">
        <title>Lewinella bacteria from marine environments.</title>
        <authorList>
            <person name="Zhong Y."/>
        </authorList>
    </citation>
    <scope>NUCLEOTIDE SEQUENCE</scope>
    <source>
        <strain evidence="7">KCTC 42187</strain>
    </source>
</reference>
<dbReference type="InterPro" id="IPR014284">
    <property type="entry name" value="RNA_pol_sigma-70_dom"/>
</dbReference>
<dbReference type="InterPro" id="IPR007627">
    <property type="entry name" value="RNA_pol_sigma70_r2"/>
</dbReference>
<dbReference type="InterPro" id="IPR013249">
    <property type="entry name" value="RNA_pol_sigma70_r4_t2"/>
</dbReference>
<dbReference type="EMBL" id="JACSIT010000120">
    <property type="protein sequence ID" value="MBC6995215.1"/>
    <property type="molecule type" value="Genomic_DNA"/>
</dbReference>
<dbReference type="NCBIfam" id="TIGR02937">
    <property type="entry name" value="sigma70-ECF"/>
    <property type="match status" value="1"/>
</dbReference>
<protein>
    <submittedName>
        <fullName evidence="7">RNA polymerase sigma-70 factor</fullName>
    </submittedName>
</protein>
<evidence type="ECO:0000313" key="8">
    <source>
        <dbReference type="Proteomes" id="UP000650081"/>
    </source>
</evidence>
<dbReference type="GO" id="GO:0016987">
    <property type="term" value="F:sigma factor activity"/>
    <property type="evidence" value="ECO:0007669"/>
    <property type="project" value="UniProtKB-KW"/>
</dbReference>
<dbReference type="InterPro" id="IPR013324">
    <property type="entry name" value="RNA_pol_sigma_r3/r4-like"/>
</dbReference>
<dbReference type="InterPro" id="IPR036388">
    <property type="entry name" value="WH-like_DNA-bd_sf"/>
</dbReference>
<keyword evidence="8" id="KW-1185">Reference proteome</keyword>
<comment type="similarity">
    <text evidence="1">Belongs to the sigma-70 factor family. ECF subfamily.</text>
</comment>
<evidence type="ECO:0000256" key="2">
    <source>
        <dbReference type="ARBA" id="ARBA00023015"/>
    </source>
</evidence>
<gene>
    <name evidence="7" type="ORF">H9S92_13635</name>
</gene>
<dbReference type="Pfam" id="PF08281">
    <property type="entry name" value="Sigma70_r4_2"/>
    <property type="match status" value="1"/>
</dbReference>
<dbReference type="SUPFAM" id="SSF88659">
    <property type="entry name" value="Sigma3 and sigma4 domains of RNA polymerase sigma factors"/>
    <property type="match status" value="1"/>
</dbReference>
<dbReference type="InterPro" id="IPR014327">
    <property type="entry name" value="RNA_pol_sigma70_bacteroid"/>
</dbReference>